<dbReference type="Pfam" id="PF07160">
    <property type="entry name" value="SKA1"/>
    <property type="match status" value="1"/>
</dbReference>
<dbReference type="InterPro" id="IPR009829">
    <property type="entry name" value="SKA1"/>
</dbReference>
<dbReference type="GO" id="GO:0051301">
    <property type="term" value="P:cell division"/>
    <property type="evidence" value="ECO:0007669"/>
    <property type="project" value="InterPro"/>
</dbReference>
<evidence type="ECO:0000256" key="2">
    <source>
        <dbReference type="ARBA" id="ARBA00047202"/>
    </source>
</evidence>
<proteinExistence type="predicted"/>
<dbReference type="GO" id="GO:0007059">
    <property type="term" value="P:chromosome segregation"/>
    <property type="evidence" value="ECO:0007669"/>
    <property type="project" value="InterPro"/>
</dbReference>
<dbReference type="Proteomes" id="UP000046393">
    <property type="component" value="Unplaced"/>
</dbReference>
<dbReference type="AlphaFoldDB" id="A0A158R3T9"/>
<evidence type="ECO:0000313" key="3">
    <source>
        <dbReference type="Proteomes" id="UP000046393"/>
    </source>
</evidence>
<protein>
    <recommendedName>
        <fullName evidence="1">SKA complex subunit 1</fullName>
    </recommendedName>
    <alternativeName>
        <fullName evidence="2">Spindle and kinetochore-associated protein 1</fullName>
    </alternativeName>
</protein>
<dbReference type="GO" id="GO:0008017">
    <property type="term" value="F:microtubule binding"/>
    <property type="evidence" value="ECO:0007669"/>
    <property type="project" value="InterPro"/>
</dbReference>
<reference evidence="4" key="1">
    <citation type="submission" date="2016-04" db="UniProtKB">
        <authorList>
            <consortium name="WormBaseParasite"/>
        </authorList>
    </citation>
    <scope>IDENTIFICATION</scope>
</reference>
<evidence type="ECO:0000256" key="1">
    <source>
        <dbReference type="ARBA" id="ARBA00047182"/>
    </source>
</evidence>
<accession>A0A158R3T9</accession>
<evidence type="ECO:0000313" key="4">
    <source>
        <dbReference type="WBParaSite" id="SMUV_0000026301-mRNA-1"/>
    </source>
</evidence>
<dbReference type="WBParaSite" id="SMUV_0000026301-mRNA-1">
    <property type="protein sequence ID" value="SMUV_0000026301-mRNA-1"/>
    <property type="gene ID" value="SMUV_0000026301"/>
</dbReference>
<keyword evidence="3" id="KW-1185">Reference proteome</keyword>
<organism evidence="3 4">
    <name type="scientific">Syphacia muris</name>
    <dbReference type="NCBI Taxonomy" id="451379"/>
    <lineage>
        <taxon>Eukaryota</taxon>
        <taxon>Metazoa</taxon>
        <taxon>Ecdysozoa</taxon>
        <taxon>Nematoda</taxon>
        <taxon>Chromadorea</taxon>
        <taxon>Rhabditida</taxon>
        <taxon>Spirurina</taxon>
        <taxon>Oxyuridomorpha</taxon>
        <taxon>Oxyuroidea</taxon>
        <taxon>Oxyuridae</taxon>
        <taxon>Syphacia</taxon>
    </lineage>
</organism>
<dbReference type="InterPro" id="IPR042031">
    <property type="entry name" value="SKA1_MBD_sf"/>
</dbReference>
<name>A0A158R3T9_9BILA</name>
<sequence>MATGYSYEVLKFLNNLKQQSVVAMQDLDIRQEDVDEVANMHENVIECCQKMHCDIETHKKSLLGVAKKYQEELQHQAELLQIGISLESENNCKEFGKKVSAAVKSVEKSSVTEASTTQTKKREPVKHGGFKNRETHLQMETVPIIQDVNAKELLSVRKLGKISLLEINAIISEINALMKEKHDILRRTKQNLNNYDRKRIANWTLQLDKYPGLKGRFLVTEAEALSCLTPKVKAQFRIALLCLTALNRIEVIQCDEYKFLAVP</sequence>
<dbReference type="Gene3D" id="1.10.10.1890">
    <property type="entry name" value="Ska1 microtubule binding domain-like"/>
    <property type="match status" value="1"/>
</dbReference>
<dbReference type="STRING" id="451379.A0A158R3T9"/>